<proteinExistence type="predicted"/>
<feature type="transmembrane region" description="Helical" evidence="1">
    <location>
        <begin position="44"/>
        <end position="62"/>
    </location>
</feature>
<protein>
    <submittedName>
        <fullName evidence="2">Uncharacterized protein</fullName>
    </submittedName>
</protein>
<dbReference type="EMBL" id="UOFG01000243">
    <property type="protein sequence ID" value="VAW65025.1"/>
    <property type="molecule type" value="Genomic_DNA"/>
</dbReference>
<name>A0A3B0X9R1_9ZZZZ</name>
<organism evidence="2">
    <name type="scientific">hydrothermal vent metagenome</name>
    <dbReference type="NCBI Taxonomy" id="652676"/>
    <lineage>
        <taxon>unclassified sequences</taxon>
        <taxon>metagenomes</taxon>
        <taxon>ecological metagenomes</taxon>
    </lineage>
</organism>
<evidence type="ECO:0000256" key="1">
    <source>
        <dbReference type="SAM" id="Phobius"/>
    </source>
</evidence>
<keyword evidence="1" id="KW-1133">Transmembrane helix</keyword>
<reference evidence="2" key="1">
    <citation type="submission" date="2018-06" db="EMBL/GenBank/DDBJ databases">
        <authorList>
            <person name="Zhirakovskaya E."/>
        </authorList>
    </citation>
    <scope>NUCLEOTIDE SEQUENCE</scope>
</reference>
<dbReference type="AlphaFoldDB" id="A0A3B0X9R1"/>
<sequence>MPVLKFYNRLSPFQCVIIALLPGKSTDFFFGKAPGSLQIADNAYIHLLQMMLLPYLLLSSIGNSLRYHRRMQFTGRHLGVTV</sequence>
<accession>A0A3B0X9R1</accession>
<gene>
    <name evidence="2" type="ORF">MNBD_GAMMA11-2058</name>
</gene>
<evidence type="ECO:0000313" key="2">
    <source>
        <dbReference type="EMBL" id="VAW65025.1"/>
    </source>
</evidence>
<keyword evidence="1" id="KW-0472">Membrane</keyword>
<keyword evidence="1" id="KW-0812">Transmembrane</keyword>